<evidence type="ECO:0000256" key="2">
    <source>
        <dbReference type="ARBA" id="ARBA00022833"/>
    </source>
</evidence>
<proteinExistence type="inferred from homology"/>
<dbReference type="Gene3D" id="3.90.180.10">
    <property type="entry name" value="Medium-chain alcohol dehydrogenases, catalytic domain"/>
    <property type="match status" value="1"/>
</dbReference>
<keyword evidence="5" id="KW-0812">Transmembrane</keyword>
<comment type="cofactor">
    <cofactor evidence="4">
        <name>Zn(2+)</name>
        <dbReference type="ChEBI" id="CHEBI:29105"/>
    </cofactor>
</comment>
<dbReference type="SUPFAM" id="SSF51735">
    <property type="entry name" value="NAD(P)-binding Rossmann-fold domains"/>
    <property type="match status" value="1"/>
</dbReference>
<dbReference type="InterPro" id="IPR020843">
    <property type="entry name" value="ER"/>
</dbReference>
<keyword evidence="1 4" id="KW-0479">Metal-binding</keyword>
<dbReference type="EMBL" id="FQYQ01000004">
    <property type="protein sequence ID" value="SHI69444.1"/>
    <property type="molecule type" value="Genomic_DNA"/>
</dbReference>
<keyword evidence="8" id="KW-1185">Reference proteome</keyword>
<sequence>MKALVLKDIEKLEIENIDKPSPEPGEVLVNVKACGICGSDIPRAYKDGAHNMPLVIGHEFAGVVEACGQEVDEGWIGKRVGVFPLIPCGECECCKIRKYEMCKRYSYNGSRRNGGFAEYVTVPEWNLIELPETVTMEQAAMLEPMAVAVHAIRRVNPSSEDAVVVMGLGTIGLLAVMFLIDMGVKNIFAIGNKDFQKKMVMELGVPEEHYFDGSKDNAAEWIIANTNYLGADVFFECIGKNESLAVGIEAAAPLGKICSVGNPHSDMGLDRDVYWKILRNQLTVKGTWNSSFTHEVDDDWHYVLDRLQQGRIHPEKLITHRYDLENIVDGFEIMRDKKEPYVKVMCMTDKY</sequence>
<comment type="similarity">
    <text evidence="4">Belongs to the zinc-containing alcohol dehydrogenase family.</text>
</comment>
<dbReference type="PANTHER" id="PTHR43401">
    <property type="entry name" value="L-THREONINE 3-DEHYDROGENASE"/>
    <property type="match status" value="1"/>
</dbReference>
<reference evidence="7 8" key="1">
    <citation type="submission" date="2016-11" db="EMBL/GenBank/DDBJ databases">
        <authorList>
            <person name="Jaros S."/>
            <person name="Januszkiewicz K."/>
            <person name="Wedrychowicz H."/>
        </authorList>
    </citation>
    <scope>NUCLEOTIDE SEQUENCE [LARGE SCALE GENOMIC DNA]</scope>
    <source>
        <strain evidence="7 8">DSM 14809</strain>
    </source>
</reference>
<dbReference type="InterPro" id="IPR050129">
    <property type="entry name" value="Zn_alcohol_dh"/>
</dbReference>
<evidence type="ECO:0000256" key="1">
    <source>
        <dbReference type="ARBA" id="ARBA00022723"/>
    </source>
</evidence>
<evidence type="ECO:0000313" key="8">
    <source>
        <dbReference type="Proteomes" id="UP000184185"/>
    </source>
</evidence>
<dbReference type="SUPFAM" id="SSF50129">
    <property type="entry name" value="GroES-like"/>
    <property type="match status" value="1"/>
</dbReference>
<feature type="domain" description="Enoyl reductase (ER)" evidence="6">
    <location>
        <begin position="7"/>
        <end position="339"/>
    </location>
</feature>
<dbReference type="InterPro" id="IPR013149">
    <property type="entry name" value="ADH-like_C"/>
</dbReference>
<keyword evidence="2 4" id="KW-0862">Zinc</keyword>
<dbReference type="Proteomes" id="UP000184185">
    <property type="component" value="Unassembled WGS sequence"/>
</dbReference>
<dbReference type="InterPro" id="IPR036291">
    <property type="entry name" value="NAD(P)-bd_dom_sf"/>
</dbReference>
<dbReference type="Pfam" id="PF00107">
    <property type="entry name" value="ADH_zinc_N"/>
    <property type="match status" value="1"/>
</dbReference>
<dbReference type="RefSeq" id="WP_072913273.1">
    <property type="nucleotide sequence ID" value="NZ_FQYQ01000004.1"/>
</dbReference>
<dbReference type="GO" id="GO:0016491">
    <property type="term" value="F:oxidoreductase activity"/>
    <property type="evidence" value="ECO:0007669"/>
    <property type="project" value="UniProtKB-KW"/>
</dbReference>
<name>A0A1M6D8E1_PSEXY</name>
<dbReference type="InterPro" id="IPR011032">
    <property type="entry name" value="GroES-like_sf"/>
</dbReference>
<gene>
    <name evidence="7" type="ORF">SAMN02745725_00887</name>
</gene>
<dbReference type="Pfam" id="PF08240">
    <property type="entry name" value="ADH_N"/>
    <property type="match status" value="1"/>
</dbReference>
<dbReference type="GO" id="GO:0008270">
    <property type="term" value="F:zinc ion binding"/>
    <property type="evidence" value="ECO:0007669"/>
    <property type="project" value="InterPro"/>
</dbReference>
<feature type="transmembrane region" description="Helical" evidence="5">
    <location>
        <begin position="162"/>
        <end position="180"/>
    </location>
</feature>
<dbReference type="InterPro" id="IPR002328">
    <property type="entry name" value="ADH_Zn_CS"/>
</dbReference>
<evidence type="ECO:0000256" key="4">
    <source>
        <dbReference type="RuleBase" id="RU361277"/>
    </source>
</evidence>
<accession>A0A1M6D8E1</accession>
<dbReference type="AlphaFoldDB" id="A0A1M6D8E1"/>
<evidence type="ECO:0000256" key="3">
    <source>
        <dbReference type="ARBA" id="ARBA00023002"/>
    </source>
</evidence>
<keyword evidence="5" id="KW-0472">Membrane</keyword>
<evidence type="ECO:0000313" key="7">
    <source>
        <dbReference type="EMBL" id="SHI69444.1"/>
    </source>
</evidence>
<keyword evidence="5" id="KW-1133">Transmembrane helix</keyword>
<organism evidence="7 8">
    <name type="scientific">Pseudobutyrivibrio xylanivorans DSM 14809</name>
    <dbReference type="NCBI Taxonomy" id="1123012"/>
    <lineage>
        <taxon>Bacteria</taxon>
        <taxon>Bacillati</taxon>
        <taxon>Bacillota</taxon>
        <taxon>Clostridia</taxon>
        <taxon>Lachnospirales</taxon>
        <taxon>Lachnospiraceae</taxon>
        <taxon>Pseudobutyrivibrio</taxon>
    </lineage>
</organism>
<dbReference type="OrthoDB" id="9769198at2"/>
<dbReference type="SMART" id="SM00829">
    <property type="entry name" value="PKS_ER"/>
    <property type="match status" value="1"/>
</dbReference>
<dbReference type="PROSITE" id="PS00059">
    <property type="entry name" value="ADH_ZINC"/>
    <property type="match status" value="1"/>
</dbReference>
<dbReference type="InterPro" id="IPR013154">
    <property type="entry name" value="ADH-like_N"/>
</dbReference>
<dbReference type="STRING" id="185007.SAMN02910350_00058"/>
<keyword evidence="3" id="KW-0560">Oxidoreductase</keyword>
<dbReference type="PANTHER" id="PTHR43401:SF2">
    <property type="entry name" value="L-THREONINE 3-DEHYDROGENASE"/>
    <property type="match status" value="1"/>
</dbReference>
<protein>
    <submittedName>
        <fullName evidence="7">L-iditol 2-dehydrogenase</fullName>
    </submittedName>
</protein>
<dbReference type="CDD" id="cd08236">
    <property type="entry name" value="sugar_DH"/>
    <property type="match status" value="1"/>
</dbReference>
<evidence type="ECO:0000256" key="5">
    <source>
        <dbReference type="SAM" id="Phobius"/>
    </source>
</evidence>
<dbReference type="Gene3D" id="3.40.50.720">
    <property type="entry name" value="NAD(P)-binding Rossmann-like Domain"/>
    <property type="match status" value="1"/>
</dbReference>
<evidence type="ECO:0000259" key="6">
    <source>
        <dbReference type="SMART" id="SM00829"/>
    </source>
</evidence>